<evidence type="ECO:0000256" key="1">
    <source>
        <dbReference type="SAM" id="MobiDB-lite"/>
    </source>
</evidence>
<dbReference type="HOGENOM" id="CLU_2708147_0_0_1"/>
<name>U5D446_AMBTC</name>
<sequence length="73" mass="8182">MKSLEPQRFDILNVRSGNAGLSHNAPHYENALQHSECELRQCRSEPRRSDIMRTRSGSAKTRSNNEISGATAL</sequence>
<organism evidence="2 3">
    <name type="scientific">Amborella trichopoda</name>
    <dbReference type="NCBI Taxonomy" id="13333"/>
    <lineage>
        <taxon>Eukaryota</taxon>
        <taxon>Viridiplantae</taxon>
        <taxon>Streptophyta</taxon>
        <taxon>Embryophyta</taxon>
        <taxon>Tracheophyta</taxon>
        <taxon>Spermatophyta</taxon>
        <taxon>Magnoliopsida</taxon>
        <taxon>Amborellales</taxon>
        <taxon>Amborellaceae</taxon>
        <taxon>Amborella</taxon>
    </lineage>
</organism>
<evidence type="ECO:0000313" key="3">
    <source>
        <dbReference type="Proteomes" id="UP000017836"/>
    </source>
</evidence>
<feature type="region of interest" description="Disordered" evidence="1">
    <location>
        <begin position="43"/>
        <end position="73"/>
    </location>
</feature>
<dbReference type="Gramene" id="ERN20381">
    <property type="protein sequence ID" value="ERN20381"/>
    <property type="gene ID" value="AMTR_s00068p00043770"/>
</dbReference>
<dbReference type="EMBL" id="KI392059">
    <property type="protein sequence ID" value="ERN20381.1"/>
    <property type="molecule type" value="Genomic_DNA"/>
</dbReference>
<feature type="compositionally biased region" description="Basic and acidic residues" evidence="1">
    <location>
        <begin position="43"/>
        <end position="53"/>
    </location>
</feature>
<accession>U5D446</accession>
<feature type="compositionally biased region" description="Polar residues" evidence="1">
    <location>
        <begin position="55"/>
        <end position="73"/>
    </location>
</feature>
<keyword evidence="3" id="KW-1185">Reference proteome</keyword>
<reference evidence="3" key="1">
    <citation type="journal article" date="2013" name="Science">
        <title>The Amborella genome and the evolution of flowering plants.</title>
        <authorList>
            <consortium name="Amborella Genome Project"/>
        </authorList>
    </citation>
    <scope>NUCLEOTIDE SEQUENCE [LARGE SCALE GENOMIC DNA]</scope>
</reference>
<protein>
    <submittedName>
        <fullName evidence="2">Uncharacterized protein</fullName>
    </submittedName>
</protein>
<gene>
    <name evidence="2" type="ORF">AMTR_s00068p00043770</name>
</gene>
<dbReference type="AlphaFoldDB" id="U5D446"/>
<proteinExistence type="predicted"/>
<evidence type="ECO:0000313" key="2">
    <source>
        <dbReference type="EMBL" id="ERN20381.1"/>
    </source>
</evidence>
<dbReference type="Proteomes" id="UP000017836">
    <property type="component" value="Unassembled WGS sequence"/>
</dbReference>